<organism evidence="1 2">
    <name type="scientific">Botryobasidium botryosum (strain FD-172 SS1)</name>
    <dbReference type="NCBI Taxonomy" id="930990"/>
    <lineage>
        <taxon>Eukaryota</taxon>
        <taxon>Fungi</taxon>
        <taxon>Dikarya</taxon>
        <taxon>Basidiomycota</taxon>
        <taxon>Agaricomycotina</taxon>
        <taxon>Agaricomycetes</taxon>
        <taxon>Cantharellales</taxon>
        <taxon>Botryobasidiaceae</taxon>
        <taxon>Botryobasidium</taxon>
    </lineage>
</organism>
<reference evidence="2" key="1">
    <citation type="journal article" date="2014" name="Proc. Natl. Acad. Sci. U.S.A.">
        <title>Extensive sampling of basidiomycete genomes demonstrates inadequacy of the white-rot/brown-rot paradigm for wood decay fungi.</title>
        <authorList>
            <person name="Riley R."/>
            <person name="Salamov A.A."/>
            <person name="Brown D.W."/>
            <person name="Nagy L.G."/>
            <person name="Floudas D."/>
            <person name="Held B.W."/>
            <person name="Levasseur A."/>
            <person name="Lombard V."/>
            <person name="Morin E."/>
            <person name="Otillar R."/>
            <person name="Lindquist E.A."/>
            <person name="Sun H."/>
            <person name="LaButti K.M."/>
            <person name="Schmutz J."/>
            <person name="Jabbour D."/>
            <person name="Luo H."/>
            <person name="Baker S.E."/>
            <person name="Pisabarro A.G."/>
            <person name="Walton J.D."/>
            <person name="Blanchette R.A."/>
            <person name="Henrissat B."/>
            <person name="Martin F."/>
            <person name="Cullen D."/>
            <person name="Hibbett D.S."/>
            <person name="Grigoriev I.V."/>
        </authorList>
    </citation>
    <scope>NUCLEOTIDE SEQUENCE [LARGE SCALE GENOMIC DNA]</scope>
    <source>
        <strain evidence="2">FD-172 SS1</strain>
    </source>
</reference>
<protein>
    <submittedName>
        <fullName evidence="1">Uncharacterized protein</fullName>
    </submittedName>
</protein>
<name>A0A067MMY2_BOTB1</name>
<gene>
    <name evidence="1" type="ORF">BOTBODRAFT_175835</name>
</gene>
<keyword evidence="2" id="KW-1185">Reference proteome</keyword>
<proteinExistence type="predicted"/>
<sequence>MLVKLFKHLSEAHVLLIAPTTLSTALDVAADERAKHYRIVVRDGLEMVRALLRLLQTATATEAVVFCGDRKILPWLAEQSYTQDFTACAVASQEEDHILGLRSDNSCVWITKNPITQDDDV</sequence>
<evidence type="ECO:0000313" key="1">
    <source>
        <dbReference type="EMBL" id="KDQ13237.1"/>
    </source>
</evidence>
<dbReference type="EMBL" id="KL198045">
    <property type="protein sequence ID" value="KDQ13237.1"/>
    <property type="molecule type" value="Genomic_DNA"/>
</dbReference>
<evidence type="ECO:0000313" key="2">
    <source>
        <dbReference type="Proteomes" id="UP000027195"/>
    </source>
</evidence>
<dbReference type="HOGENOM" id="CLU_2037661_0_0_1"/>
<dbReference type="InParanoid" id="A0A067MMY2"/>
<dbReference type="AlphaFoldDB" id="A0A067MMY2"/>
<accession>A0A067MMY2</accession>
<dbReference type="Proteomes" id="UP000027195">
    <property type="component" value="Unassembled WGS sequence"/>
</dbReference>